<dbReference type="AlphaFoldDB" id="A0A5N5QFF2"/>
<feature type="region of interest" description="Disordered" evidence="1">
    <location>
        <begin position="690"/>
        <end position="717"/>
    </location>
</feature>
<gene>
    <name evidence="3" type="ORF">CTheo_6089</name>
</gene>
<feature type="region of interest" description="Disordered" evidence="1">
    <location>
        <begin position="841"/>
        <end position="992"/>
    </location>
</feature>
<sequence>MASPISPTDSLSKETVDLLGTSLNGWLSTQPFDIPQPESPHIPDSNLRSRSADHLESYPALKPKVVSVKDRVAQVQANAPMVKPKSRMARKGKLASSSSLSRRNSAPLSTPYHRPGISPASWKPSSQAGQLSTFGTVYVPALDKSRTDSENSRFNFSLQAESSNEIFPSKGEEEELGGVHYSTYGGRTSQVYDAPFADVGVPVPAEFLPQLERIENERGHKRVGSQVSQVTAALLRRIGVESPTPEDKEPRSRKLTISSMIPASQSHITLGAGTEQTHGTASQEDTTLISMSKFPMPPLHGADPKPDTPTSARPNTPGSMVTVQPGTPTLPGGRPTTPAIPDFLAASRSTPSGSPQLNTEVEGSTSSGSATPQPRLRTRSSLLALALRRDSNSSPLTGHESDSSKERGSCNPRRRSLLERLASRITGPPLGQDNDDTWIDESDLEEATEELTRGWVDAAARRRGVTSPVLDFDLSPQEPLIDMEQFGMLVRSSSPVRANATYPPDPIPISPPTSPRRRTLSKLSFTGRKAEGRPTTRRTVSVFSSASRGSRRSRKHARGTSNDSGLVRAREGGRLESLTRRASADMLTAEGSIEGTVMYGVGEEMLRLMFGGAALPGEDQGDEPNRQRTRSLPRRVTPRRAKVPRADLVVVAAKSHEAEADENDTAGLQLLPDFGGSLDLRFSNPTMTLPPSAPAPAPAPAVSHIRRKGHRRGTASASKENVILGAKNPKSRSRSKSVPLGLAGELERSLTKPTAGILTNGGTLTNLPYPNRASRVVIVGSAVMTTPRKQRQAARSMDGALAVASGSGSGSRSQTLVQPGVVVTAPTPPAPQRSLSVPLEALPTGDASAPSSAGGVESPRGTVSRGTSVQFVPESYKERRRSTRSRKEGSGNISTGTVPEVNGNGSGKGKRKVEREPMDAPDSSVKKPRLSAEEMEITFMGERLFDGRPSRRSGLGSVASSHHSGHSRRSQSYYPPPPLPYPTPTASPDPERASIPIHAIVTPRVQSLYGTGPDFYSARRQSISSVQRPKSRASARSNATGAARSTRSARSNVTGARSTRTGASVGPKNWKDRLPFQGWCFLAGFVMPLVWWYAAFARAERGYYGGGIWSRDVESQWEGVRTSIHRDDGRIDAHTWRFRCRLMAAFSIVVYVPVIVLAAVFA</sequence>
<protein>
    <submittedName>
        <fullName evidence="3">Mucin-2</fullName>
    </submittedName>
</protein>
<feature type="compositionally biased region" description="Low complexity" evidence="1">
    <location>
        <begin position="94"/>
        <end position="109"/>
    </location>
</feature>
<feature type="compositionally biased region" description="Pro residues" evidence="1">
    <location>
        <begin position="503"/>
        <end position="514"/>
    </location>
</feature>
<keyword evidence="2" id="KW-0812">Transmembrane</keyword>
<dbReference type="EMBL" id="SSOP01000167">
    <property type="protein sequence ID" value="KAB5590475.1"/>
    <property type="molecule type" value="Genomic_DNA"/>
</dbReference>
<feature type="compositionally biased region" description="Polar residues" evidence="1">
    <location>
        <begin position="347"/>
        <end position="372"/>
    </location>
</feature>
<feature type="region of interest" description="Disordered" evidence="1">
    <location>
        <begin position="27"/>
        <end position="60"/>
    </location>
</feature>
<feature type="region of interest" description="Disordered" evidence="1">
    <location>
        <begin position="1021"/>
        <end position="1065"/>
    </location>
</feature>
<dbReference type="Proteomes" id="UP000383932">
    <property type="component" value="Unassembled WGS sequence"/>
</dbReference>
<feature type="region of interest" description="Disordered" evidence="1">
    <location>
        <begin position="291"/>
        <end position="412"/>
    </location>
</feature>
<feature type="compositionally biased region" description="Basic residues" evidence="1">
    <location>
        <begin position="549"/>
        <end position="558"/>
    </location>
</feature>
<evidence type="ECO:0000313" key="4">
    <source>
        <dbReference type="Proteomes" id="UP000383932"/>
    </source>
</evidence>
<feature type="transmembrane region" description="Helical" evidence="2">
    <location>
        <begin position="1142"/>
        <end position="1161"/>
    </location>
</feature>
<keyword evidence="2" id="KW-1133">Transmembrane helix</keyword>
<feature type="compositionally biased region" description="Low complexity" evidence="1">
    <location>
        <begin position="953"/>
        <end position="962"/>
    </location>
</feature>
<evidence type="ECO:0000256" key="2">
    <source>
        <dbReference type="SAM" id="Phobius"/>
    </source>
</evidence>
<feature type="region of interest" description="Disordered" evidence="1">
    <location>
        <begin position="76"/>
        <end position="128"/>
    </location>
</feature>
<feature type="transmembrane region" description="Helical" evidence="2">
    <location>
        <begin position="1076"/>
        <end position="1094"/>
    </location>
</feature>
<feature type="compositionally biased region" description="Basic residues" evidence="1">
    <location>
        <begin position="704"/>
        <end position="713"/>
    </location>
</feature>
<evidence type="ECO:0000256" key="1">
    <source>
        <dbReference type="SAM" id="MobiDB-lite"/>
    </source>
</evidence>
<name>A0A5N5QFF2_9AGAM</name>
<organism evidence="3 4">
    <name type="scientific">Ceratobasidium theobromae</name>
    <dbReference type="NCBI Taxonomy" id="1582974"/>
    <lineage>
        <taxon>Eukaryota</taxon>
        <taxon>Fungi</taxon>
        <taxon>Dikarya</taxon>
        <taxon>Basidiomycota</taxon>
        <taxon>Agaricomycotina</taxon>
        <taxon>Agaricomycetes</taxon>
        <taxon>Cantharellales</taxon>
        <taxon>Ceratobasidiaceae</taxon>
        <taxon>Ceratobasidium</taxon>
    </lineage>
</organism>
<feature type="compositionally biased region" description="Polar residues" evidence="1">
    <location>
        <begin position="308"/>
        <end position="324"/>
    </location>
</feature>
<reference evidence="3 4" key="1">
    <citation type="journal article" date="2019" name="Fungal Biol. Biotechnol.">
        <title>Draft genome sequence of fastidious pathogen Ceratobasidium theobromae, which causes vascular-streak dieback in Theobroma cacao.</title>
        <authorList>
            <person name="Ali S.S."/>
            <person name="Asman A."/>
            <person name="Shao J."/>
            <person name="Firmansyah A.P."/>
            <person name="Susilo A.W."/>
            <person name="Rosmana A."/>
            <person name="McMahon P."/>
            <person name="Junaid M."/>
            <person name="Guest D."/>
            <person name="Kheng T.Y."/>
            <person name="Meinhardt L.W."/>
            <person name="Bailey B.A."/>
        </authorList>
    </citation>
    <scope>NUCLEOTIDE SEQUENCE [LARGE SCALE GENOMIC DNA]</scope>
    <source>
        <strain evidence="3 4">CT2</strain>
    </source>
</reference>
<feature type="region of interest" description="Disordered" evidence="1">
    <location>
        <begin position="613"/>
        <end position="640"/>
    </location>
</feature>
<feature type="compositionally biased region" description="Basic and acidic residues" evidence="1">
    <location>
        <begin position="399"/>
        <end position="408"/>
    </location>
</feature>
<feature type="region of interest" description="Disordered" evidence="1">
    <location>
        <begin position="496"/>
        <end position="574"/>
    </location>
</feature>
<feature type="compositionally biased region" description="Low complexity" evidence="1">
    <location>
        <begin position="1032"/>
        <end position="1052"/>
    </location>
</feature>
<comment type="caution">
    <text evidence="3">The sequence shown here is derived from an EMBL/GenBank/DDBJ whole genome shotgun (WGS) entry which is preliminary data.</text>
</comment>
<feature type="compositionally biased region" description="Basic residues" evidence="1">
    <location>
        <begin position="84"/>
        <end position="93"/>
    </location>
</feature>
<accession>A0A5N5QFF2</accession>
<keyword evidence="4" id="KW-1185">Reference proteome</keyword>
<dbReference type="OrthoDB" id="3266087at2759"/>
<keyword evidence="2" id="KW-0472">Membrane</keyword>
<feature type="compositionally biased region" description="Low complexity" evidence="1">
    <location>
        <begin position="325"/>
        <end position="337"/>
    </location>
</feature>
<proteinExistence type="predicted"/>
<feature type="compositionally biased region" description="Pro residues" evidence="1">
    <location>
        <begin position="974"/>
        <end position="987"/>
    </location>
</feature>
<feature type="compositionally biased region" description="Polar residues" evidence="1">
    <location>
        <begin position="1053"/>
        <end position="1062"/>
    </location>
</feature>
<evidence type="ECO:0000313" key="3">
    <source>
        <dbReference type="EMBL" id="KAB5590475.1"/>
    </source>
</evidence>
<feature type="compositionally biased region" description="Basic residues" evidence="1">
    <location>
        <begin position="627"/>
        <end position="640"/>
    </location>
</feature>